<evidence type="ECO:0000256" key="1">
    <source>
        <dbReference type="SAM" id="MobiDB-lite"/>
    </source>
</evidence>
<comment type="caution">
    <text evidence="2">The sequence shown here is derived from an EMBL/GenBank/DDBJ whole genome shotgun (WGS) entry which is preliminary data.</text>
</comment>
<gene>
    <name evidence="2" type="ORF">A4A49_30406</name>
</gene>
<feature type="region of interest" description="Disordered" evidence="1">
    <location>
        <begin position="41"/>
        <end position="196"/>
    </location>
</feature>
<name>A0A1J6ITN0_NICAT</name>
<accession>A0A1J6ITN0</accession>
<dbReference type="Proteomes" id="UP000187609">
    <property type="component" value="Unassembled WGS sequence"/>
</dbReference>
<dbReference type="Gramene" id="OIT08082">
    <property type="protein sequence ID" value="OIT08082"/>
    <property type="gene ID" value="A4A49_30406"/>
</dbReference>
<feature type="compositionally biased region" description="Basic and acidic residues" evidence="1">
    <location>
        <begin position="75"/>
        <end position="102"/>
    </location>
</feature>
<evidence type="ECO:0000313" key="2">
    <source>
        <dbReference type="EMBL" id="OIT08082.1"/>
    </source>
</evidence>
<reference evidence="2" key="1">
    <citation type="submission" date="2016-11" db="EMBL/GenBank/DDBJ databases">
        <title>The genome of Nicotiana attenuata.</title>
        <authorList>
            <person name="Xu S."/>
            <person name="Brockmoeller T."/>
            <person name="Gaquerel E."/>
            <person name="Navarro A."/>
            <person name="Kuhl H."/>
            <person name="Gase K."/>
            <person name="Ling Z."/>
            <person name="Zhou W."/>
            <person name="Kreitzer C."/>
            <person name="Stanke M."/>
            <person name="Tang H."/>
            <person name="Lyons E."/>
            <person name="Pandey P."/>
            <person name="Pandey S.P."/>
            <person name="Timmermann B."/>
            <person name="Baldwin I.T."/>
        </authorList>
    </citation>
    <scope>NUCLEOTIDE SEQUENCE [LARGE SCALE GENOMIC DNA]</scope>
    <source>
        <strain evidence="2">UT</strain>
    </source>
</reference>
<proteinExistence type="predicted"/>
<evidence type="ECO:0000313" key="3">
    <source>
        <dbReference type="Proteomes" id="UP000187609"/>
    </source>
</evidence>
<dbReference type="EMBL" id="MJEQ01037183">
    <property type="protein sequence ID" value="OIT08082.1"/>
    <property type="molecule type" value="Genomic_DNA"/>
</dbReference>
<organism evidence="2 3">
    <name type="scientific">Nicotiana attenuata</name>
    <name type="common">Coyote tobacco</name>
    <dbReference type="NCBI Taxonomy" id="49451"/>
    <lineage>
        <taxon>Eukaryota</taxon>
        <taxon>Viridiplantae</taxon>
        <taxon>Streptophyta</taxon>
        <taxon>Embryophyta</taxon>
        <taxon>Tracheophyta</taxon>
        <taxon>Spermatophyta</taxon>
        <taxon>Magnoliopsida</taxon>
        <taxon>eudicotyledons</taxon>
        <taxon>Gunneridae</taxon>
        <taxon>Pentapetalae</taxon>
        <taxon>asterids</taxon>
        <taxon>lamiids</taxon>
        <taxon>Solanales</taxon>
        <taxon>Solanaceae</taxon>
        <taxon>Nicotianoideae</taxon>
        <taxon>Nicotianeae</taxon>
        <taxon>Nicotiana</taxon>
    </lineage>
</organism>
<protein>
    <submittedName>
        <fullName evidence="2">Uncharacterized protein</fullName>
    </submittedName>
</protein>
<dbReference type="AlphaFoldDB" id="A0A1J6ITN0"/>
<sequence length="196" mass="22393">MRKERESPAMMVCQSTARRGREELQRLGFIRRRVREGILICEKMPFPTKPKKYGHSEEECRKKKVTKPGSPKQGEQVRKEKLEEQKEKQKVDSEEAGNQEKFHHGKTAAMTKGGMEPAESSPRLVRNHNVQSGKPVDRTKGWVTLVNVRKQQFKHNQQVINQNSFHVLDKERNNDQTQSSSVGNEGGQLIPLPGNG</sequence>
<feature type="compositionally biased region" description="Polar residues" evidence="1">
    <location>
        <begin position="154"/>
        <end position="165"/>
    </location>
</feature>
<keyword evidence="3" id="KW-1185">Reference proteome</keyword>